<dbReference type="PANTHER" id="PTHR21716:SF53">
    <property type="entry name" value="PERMEASE PERM-RELATED"/>
    <property type="match status" value="1"/>
</dbReference>
<organism evidence="10 11">
    <name type="scientific">Arsenicicoccus piscis</name>
    <dbReference type="NCBI Taxonomy" id="673954"/>
    <lineage>
        <taxon>Bacteria</taxon>
        <taxon>Bacillati</taxon>
        <taxon>Actinomycetota</taxon>
        <taxon>Actinomycetes</taxon>
        <taxon>Micrococcales</taxon>
        <taxon>Intrasporangiaceae</taxon>
        <taxon>Arsenicicoccus</taxon>
    </lineage>
</organism>
<evidence type="ECO:0000256" key="7">
    <source>
        <dbReference type="ARBA" id="ARBA00023136"/>
    </source>
</evidence>
<dbReference type="Pfam" id="PF01594">
    <property type="entry name" value="AI-2E_transport"/>
    <property type="match status" value="1"/>
</dbReference>
<feature type="transmembrane region" description="Helical" evidence="9">
    <location>
        <begin position="78"/>
        <end position="98"/>
    </location>
</feature>
<evidence type="ECO:0000313" key="11">
    <source>
        <dbReference type="Proteomes" id="UP001157109"/>
    </source>
</evidence>
<evidence type="ECO:0000256" key="5">
    <source>
        <dbReference type="ARBA" id="ARBA00022692"/>
    </source>
</evidence>
<reference evidence="11" key="1">
    <citation type="journal article" date="2019" name="Int. J. Syst. Evol. Microbiol.">
        <title>The Global Catalogue of Microorganisms (GCM) 10K type strain sequencing project: providing services to taxonomists for standard genome sequencing and annotation.</title>
        <authorList>
            <consortium name="The Broad Institute Genomics Platform"/>
            <consortium name="The Broad Institute Genome Sequencing Center for Infectious Disease"/>
            <person name="Wu L."/>
            <person name="Ma J."/>
        </authorList>
    </citation>
    <scope>NUCLEOTIDE SEQUENCE [LARGE SCALE GENOMIC DNA]</scope>
    <source>
        <strain evidence="11">NBRC 105830</strain>
    </source>
</reference>
<keyword evidence="7 9" id="KW-0472">Membrane</keyword>
<comment type="caution">
    <text evidence="10">The sequence shown here is derived from an EMBL/GenBank/DDBJ whole genome shotgun (WGS) entry which is preliminary data.</text>
</comment>
<feature type="transmembrane region" description="Helical" evidence="9">
    <location>
        <begin position="219"/>
        <end position="241"/>
    </location>
</feature>
<dbReference type="Proteomes" id="UP001157109">
    <property type="component" value="Unassembled WGS sequence"/>
</dbReference>
<dbReference type="RefSeq" id="WP_241443585.1">
    <property type="nucleotide sequence ID" value="NZ_BSUJ01000001.1"/>
</dbReference>
<name>A0ABQ6HTS2_9MICO</name>
<evidence type="ECO:0000313" key="10">
    <source>
        <dbReference type="EMBL" id="GMA21695.1"/>
    </source>
</evidence>
<feature type="compositionally biased region" description="Low complexity" evidence="8">
    <location>
        <begin position="372"/>
        <end position="386"/>
    </location>
</feature>
<accession>A0ABQ6HTS2</accession>
<keyword evidence="4" id="KW-1003">Cell membrane</keyword>
<keyword evidence="11" id="KW-1185">Reference proteome</keyword>
<feature type="transmembrane region" description="Helical" evidence="9">
    <location>
        <begin position="315"/>
        <end position="338"/>
    </location>
</feature>
<comment type="similarity">
    <text evidence="2">Belongs to the autoinducer-2 exporter (AI-2E) (TC 2.A.86) family.</text>
</comment>
<proteinExistence type="inferred from homology"/>
<feature type="region of interest" description="Disordered" evidence="8">
    <location>
        <begin position="359"/>
        <end position="420"/>
    </location>
</feature>
<comment type="subcellular location">
    <subcellularLocation>
        <location evidence="1">Cell membrane</location>
        <topology evidence="1">Multi-pass membrane protein</topology>
    </subcellularLocation>
</comment>
<dbReference type="EMBL" id="BSUJ01000001">
    <property type="protein sequence ID" value="GMA21695.1"/>
    <property type="molecule type" value="Genomic_DNA"/>
</dbReference>
<evidence type="ECO:0000256" key="6">
    <source>
        <dbReference type="ARBA" id="ARBA00022989"/>
    </source>
</evidence>
<feature type="transmembrane region" description="Helical" evidence="9">
    <location>
        <begin position="162"/>
        <end position="184"/>
    </location>
</feature>
<evidence type="ECO:0008006" key="12">
    <source>
        <dbReference type="Google" id="ProtNLM"/>
    </source>
</evidence>
<keyword evidence="6 9" id="KW-1133">Transmembrane helix</keyword>
<keyword evidence="3" id="KW-0813">Transport</keyword>
<gene>
    <name evidence="10" type="ORF">GCM10025862_37160</name>
</gene>
<feature type="transmembrane region" description="Helical" evidence="9">
    <location>
        <begin position="261"/>
        <end position="294"/>
    </location>
</feature>
<dbReference type="InterPro" id="IPR002549">
    <property type="entry name" value="AI-2E-like"/>
</dbReference>
<evidence type="ECO:0000256" key="4">
    <source>
        <dbReference type="ARBA" id="ARBA00022475"/>
    </source>
</evidence>
<feature type="compositionally biased region" description="Basic and acidic residues" evidence="8">
    <location>
        <begin position="387"/>
        <end position="420"/>
    </location>
</feature>
<keyword evidence="5 9" id="KW-0812">Transmembrane</keyword>
<dbReference type="PANTHER" id="PTHR21716">
    <property type="entry name" value="TRANSMEMBRANE PROTEIN"/>
    <property type="match status" value="1"/>
</dbReference>
<evidence type="ECO:0000256" key="8">
    <source>
        <dbReference type="SAM" id="MobiDB-lite"/>
    </source>
</evidence>
<evidence type="ECO:0000256" key="1">
    <source>
        <dbReference type="ARBA" id="ARBA00004651"/>
    </source>
</evidence>
<protein>
    <recommendedName>
        <fullName evidence="12">AI-2E family transporter</fullName>
    </recommendedName>
</protein>
<evidence type="ECO:0000256" key="2">
    <source>
        <dbReference type="ARBA" id="ARBA00009773"/>
    </source>
</evidence>
<evidence type="ECO:0000256" key="3">
    <source>
        <dbReference type="ARBA" id="ARBA00022448"/>
    </source>
</evidence>
<sequence>MSRTAPVPDPPRQDRDEWLAKEAAIAGRLAVLTLVGLGAIYLLMQVTTVFVGAFLGFTQTALLWPVARRLRRVMPSVVAALLCVTVYLGAFLALFWFIGVRVLGDWDELASAALGGIQAAGDWATRSGIELPSGLLDSLETHLRERIGGIASGVGTAAVTTLTSLGTLLTVVVLAIFLTIFGLTSGDKLWNSIRSVVPVQRRSQTDSAFRGTVRTARGWMFASTVTGLVDGLFIGLGLWILGVPLALPIGALTFVLGYVPMVGATLAGAVAVIVALFFGGPITALWALLIVLAVQQIEGNVLSPLLLSRAMEFNPIVTLLLAAVGGTAYGIVGLFLAVPLAGIVTAAVKGWHAGAGDAAAVEGADDEDASEPADAAGAEVEGAPAAKDQHSVDRDPAESRELTDRPTTDGETASRHRDGS</sequence>
<evidence type="ECO:0000256" key="9">
    <source>
        <dbReference type="SAM" id="Phobius"/>
    </source>
</evidence>